<protein>
    <submittedName>
        <fullName evidence="1">Uncharacterized protein</fullName>
    </submittedName>
</protein>
<comment type="caution">
    <text evidence="1">The sequence shown here is derived from an EMBL/GenBank/DDBJ whole genome shotgun (WGS) entry which is preliminary data.</text>
</comment>
<sequence>MTKWSESSYPESFLWAQPAANPYPMATCHPGTQAYILPWPSLPNLTVPWALSTRYPSLLLSPQTKQLQIPCQALVSPQLLEKTKSCTCCYEQKEPPKRKRGDQKPGS</sequence>
<evidence type="ECO:0000313" key="2">
    <source>
        <dbReference type="Proteomes" id="UP000322234"/>
    </source>
</evidence>
<name>A0A6B0QSA3_9CETA</name>
<accession>A0A6B0QSA3</accession>
<dbReference type="Proteomes" id="UP000322234">
    <property type="component" value="Unassembled WGS sequence"/>
</dbReference>
<dbReference type="EMBL" id="VBQZ03000002">
    <property type="protein sequence ID" value="MXQ79880.1"/>
    <property type="molecule type" value="Genomic_DNA"/>
</dbReference>
<gene>
    <name evidence="1" type="ORF">E5288_WYG007129</name>
</gene>
<organism evidence="1 2">
    <name type="scientific">Bos mutus</name>
    <name type="common">wild yak</name>
    <dbReference type="NCBI Taxonomy" id="72004"/>
    <lineage>
        <taxon>Eukaryota</taxon>
        <taxon>Metazoa</taxon>
        <taxon>Chordata</taxon>
        <taxon>Craniata</taxon>
        <taxon>Vertebrata</taxon>
        <taxon>Euteleostomi</taxon>
        <taxon>Mammalia</taxon>
        <taxon>Eutheria</taxon>
        <taxon>Laurasiatheria</taxon>
        <taxon>Artiodactyla</taxon>
        <taxon>Ruminantia</taxon>
        <taxon>Pecora</taxon>
        <taxon>Bovidae</taxon>
        <taxon>Bovinae</taxon>
        <taxon>Bos</taxon>
    </lineage>
</organism>
<keyword evidence="2" id="KW-1185">Reference proteome</keyword>
<reference evidence="1" key="1">
    <citation type="submission" date="2019-10" db="EMBL/GenBank/DDBJ databases">
        <title>The sequence and de novo assembly of the wild yak genome.</title>
        <authorList>
            <person name="Liu Y."/>
        </authorList>
    </citation>
    <scope>NUCLEOTIDE SEQUENCE [LARGE SCALE GENOMIC DNA]</scope>
    <source>
        <strain evidence="1">WY2019</strain>
    </source>
</reference>
<evidence type="ECO:0000313" key="1">
    <source>
        <dbReference type="EMBL" id="MXQ79880.1"/>
    </source>
</evidence>
<proteinExistence type="predicted"/>
<dbReference type="AlphaFoldDB" id="A0A6B0QSA3"/>